<dbReference type="CDD" id="cd05483">
    <property type="entry name" value="retropepsin_like_bacteria"/>
    <property type="match status" value="2"/>
</dbReference>
<comment type="caution">
    <text evidence="5">The sequence shown here is derived from an EMBL/GenBank/DDBJ whole genome shotgun (WGS) entry which is preliminary data.</text>
</comment>
<evidence type="ECO:0000256" key="1">
    <source>
        <dbReference type="ARBA" id="ARBA00022801"/>
    </source>
</evidence>
<keyword evidence="1" id="KW-0378">Hydrolase</keyword>
<dbReference type="Gene3D" id="2.40.70.10">
    <property type="entry name" value="Acid Proteases"/>
    <property type="match status" value="2"/>
</dbReference>
<dbReference type="GO" id="GO:0004190">
    <property type="term" value="F:aspartic-type endopeptidase activity"/>
    <property type="evidence" value="ECO:0007669"/>
    <property type="project" value="InterPro"/>
</dbReference>
<evidence type="ECO:0000256" key="2">
    <source>
        <dbReference type="SAM" id="MobiDB-lite"/>
    </source>
</evidence>
<evidence type="ECO:0000256" key="3">
    <source>
        <dbReference type="SAM" id="SignalP"/>
    </source>
</evidence>
<dbReference type="EMBL" id="VITV01000001">
    <property type="protein sequence ID" value="TWB82754.1"/>
    <property type="molecule type" value="Genomic_DNA"/>
</dbReference>
<keyword evidence="5" id="KW-0645">Protease</keyword>
<protein>
    <submittedName>
        <fullName evidence="5">Aspartyl protease</fullName>
    </submittedName>
</protein>
<feature type="domain" description="Peptidase A2" evidence="4">
    <location>
        <begin position="214"/>
        <end position="254"/>
    </location>
</feature>
<feature type="compositionally biased region" description="Low complexity" evidence="2">
    <location>
        <begin position="340"/>
        <end position="350"/>
    </location>
</feature>
<gene>
    <name evidence="5" type="ORF">FBZ87_101464</name>
</gene>
<reference evidence="5 6" key="1">
    <citation type="submission" date="2019-06" db="EMBL/GenBank/DDBJ databases">
        <title>Genomic Encyclopedia of Type Strains, Phase IV (KMG-V): Genome sequencing to study the core and pangenomes of soil and plant-associated prokaryotes.</title>
        <authorList>
            <person name="Whitman W."/>
        </authorList>
    </citation>
    <scope>NUCLEOTIDE SEQUENCE [LARGE SCALE GENOMIC DNA]</scope>
    <source>
        <strain evidence="5 6">BR 12005</strain>
    </source>
</reference>
<evidence type="ECO:0000313" key="6">
    <source>
        <dbReference type="Proteomes" id="UP000320516"/>
    </source>
</evidence>
<evidence type="ECO:0000259" key="4">
    <source>
        <dbReference type="PROSITE" id="PS50175"/>
    </source>
</evidence>
<dbReference type="PROSITE" id="PS51318">
    <property type="entry name" value="TAT"/>
    <property type="match status" value="1"/>
</dbReference>
<dbReference type="AlphaFoldDB" id="A0A560KKX9"/>
<dbReference type="InterPro" id="IPR034122">
    <property type="entry name" value="Retropepsin-like_bacterial"/>
</dbReference>
<dbReference type="InterPro" id="IPR021109">
    <property type="entry name" value="Peptidase_aspartic_dom_sf"/>
</dbReference>
<keyword evidence="3" id="KW-0732">Signal</keyword>
<feature type="chain" id="PRO_5021933866" evidence="3">
    <location>
        <begin position="35"/>
        <end position="360"/>
    </location>
</feature>
<dbReference type="PROSITE" id="PS51257">
    <property type="entry name" value="PROKAR_LIPOPROTEIN"/>
    <property type="match status" value="1"/>
</dbReference>
<organism evidence="5 6">
    <name type="scientific">Nitrospirillum amazonense</name>
    <dbReference type="NCBI Taxonomy" id="28077"/>
    <lineage>
        <taxon>Bacteria</taxon>
        <taxon>Pseudomonadati</taxon>
        <taxon>Pseudomonadota</taxon>
        <taxon>Alphaproteobacteria</taxon>
        <taxon>Rhodospirillales</taxon>
        <taxon>Azospirillaceae</taxon>
        <taxon>Nitrospirillum</taxon>
    </lineage>
</organism>
<accession>A0A560KKX9</accession>
<proteinExistence type="predicted"/>
<dbReference type="InterPro" id="IPR006311">
    <property type="entry name" value="TAT_signal"/>
</dbReference>
<dbReference type="SUPFAM" id="SSF50630">
    <property type="entry name" value="Acid proteases"/>
    <property type="match status" value="2"/>
</dbReference>
<dbReference type="Proteomes" id="UP000320516">
    <property type="component" value="Unassembled WGS sequence"/>
</dbReference>
<name>A0A560KKX9_9PROT</name>
<dbReference type="PROSITE" id="PS00141">
    <property type="entry name" value="ASP_PROTEASE"/>
    <property type="match status" value="1"/>
</dbReference>
<dbReference type="InterPro" id="IPR001995">
    <property type="entry name" value="Peptidase_A2_cat"/>
</dbReference>
<dbReference type="PROSITE" id="PS50175">
    <property type="entry name" value="ASP_PROT_RETROV"/>
    <property type="match status" value="1"/>
</dbReference>
<feature type="signal peptide" evidence="3">
    <location>
        <begin position="1"/>
        <end position="34"/>
    </location>
</feature>
<dbReference type="GO" id="GO:0006508">
    <property type="term" value="P:proteolysis"/>
    <property type="evidence" value="ECO:0007669"/>
    <property type="project" value="UniProtKB-KW"/>
</dbReference>
<sequence>MTTRRRRTLRHLAVATLGLTLACATVGPHSNAQASEDKRKCQLLRVGTLGLTMDANMPLLDVGVNGQDGYLIMDTGATFGTITKPAAKRLQLSGHWVPGIYMEGVGGRVSVEEARIDELRLGDWKAHHIDYPVFTNHDLSDNEKIFGLMGENFLSKFDLDIDIAHNKVSLFQPQNCDDVALAYWTDAYNEAEFSRFSKENPKIWLKVLLNGEEIRAILDTGASTSVITERAAARAGLTPESPGVTRSGKSAGVGDDQVQDYIGVFDSFRLGDEEIKHVRLRFGELFSHGGREVPEMLLGLDFLRAHRMFVSHSQRKIYFSYVGGPVFQVMGPRLRRVTPEAEPAAEGESPAPQPDDKKQP</sequence>
<feature type="region of interest" description="Disordered" evidence="2">
    <location>
        <begin position="337"/>
        <end position="360"/>
    </location>
</feature>
<evidence type="ECO:0000313" key="5">
    <source>
        <dbReference type="EMBL" id="TWB82754.1"/>
    </source>
</evidence>
<dbReference type="InterPro" id="IPR001969">
    <property type="entry name" value="Aspartic_peptidase_AS"/>
</dbReference>
<dbReference type="Pfam" id="PF13650">
    <property type="entry name" value="Asp_protease_2"/>
    <property type="match status" value="2"/>
</dbReference>